<feature type="transmembrane region" description="Helical" evidence="10">
    <location>
        <begin position="350"/>
        <end position="373"/>
    </location>
</feature>
<dbReference type="PANTHER" id="PTHR10110:SF86">
    <property type="entry name" value="SODIUM_HYDROGEN EXCHANGER 7"/>
    <property type="match status" value="1"/>
</dbReference>
<evidence type="ECO:0000256" key="6">
    <source>
        <dbReference type="ARBA" id="ARBA00023053"/>
    </source>
</evidence>
<evidence type="ECO:0000256" key="9">
    <source>
        <dbReference type="ARBA" id="ARBA00023201"/>
    </source>
</evidence>
<keyword evidence="6 10" id="KW-0915">Sodium</keyword>
<dbReference type="GO" id="GO:0098719">
    <property type="term" value="P:sodium ion import across plasma membrane"/>
    <property type="evidence" value="ECO:0007669"/>
    <property type="project" value="TreeGrafter"/>
</dbReference>
<organism evidence="12 13">
    <name type="scientific">Chitinophaga oryzae</name>
    <dbReference type="NCBI Taxonomy" id="2725414"/>
    <lineage>
        <taxon>Bacteria</taxon>
        <taxon>Pseudomonadati</taxon>
        <taxon>Bacteroidota</taxon>
        <taxon>Chitinophagia</taxon>
        <taxon>Chitinophagales</taxon>
        <taxon>Chitinophagaceae</taxon>
        <taxon>Chitinophaga</taxon>
    </lineage>
</organism>
<keyword evidence="8 10" id="KW-0472">Membrane</keyword>
<protein>
    <submittedName>
        <fullName evidence="12">Na+/H+ antiporter</fullName>
    </submittedName>
</protein>
<dbReference type="AlphaFoldDB" id="A0AAE6ZMQ6"/>
<dbReference type="InterPro" id="IPR006153">
    <property type="entry name" value="Cation/H_exchanger_TM"/>
</dbReference>
<evidence type="ECO:0000256" key="4">
    <source>
        <dbReference type="ARBA" id="ARBA00022692"/>
    </source>
</evidence>
<keyword evidence="4 10" id="KW-0812">Transmembrane</keyword>
<feature type="transmembrane region" description="Helical" evidence="10">
    <location>
        <begin position="6"/>
        <end position="22"/>
    </location>
</feature>
<dbReference type="Proteomes" id="UP000502421">
    <property type="component" value="Chromosome"/>
</dbReference>
<accession>A0AAE6ZMQ6</accession>
<evidence type="ECO:0000256" key="3">
    <source>
        <dbReference type="ARBA" id="ARBA00022475"/>
    </source>
</evidence>
<dbReference type="Gene3D" id="6.10.140.1330">
    <property type="match status" value="1"/>
</dbReference>
<name>A0AAE6ZMQ6_9BACT</name>
<keyword evidence="5 10" id="KW-1133">Transmembrane helix</keyword>
<evidence type="ECO:0000256" key="5">
    <source>
        <dbReference type="ARBA" id="ARBA00022989"/>
    </source>
</evidence>
<feature type="transmembrane region" description="Helical" evidence="10">
    <location>
        <begin position="307"/>
        <end position="329"/>
    </location>
</feature>
<feature type="transmembrane region" description="Helical" evidence="10">
    <location>
        <begin position="182"/>
        <end position="202"/>
    </location>
</feature>
<dbReference type="Pfam" id="PF00999">
    <property type="entry name" value="Na_H_Exchanger"/>
    <property type="match status" value="1"/>
</dbReference>
<evidence type="ECO:0000256" key="7">
    <source>
        <dbReference type="ARBA" id="ARBA00023065"/>
    </source>
</evidence>
<dbReference type="PANTHER" id="PTHR10110">
    <property type="entry name" value="SODIUM/HYDROGEN EXCHANGER"/>
    <property type="match status" value="1"/>
</dbReference>
<dbReference type="InterPro" id="IPR004705">
    <property type="entry name" value="Cation/H_exchanger_CPA1_bac"/>
</dbReference>
<feature type="transmembrane region" description="Helical" evidence="10">
    <location>
        <begin position="385"/>
        <end position="408"/>
    </location>
</feature>
<dbReference type="RefSeq" id="WP_168811302.1">
    <property type="nucleotide sequence ID" value="NZ_CP051205.1"/>
</dbReference>
<dbReference type="GO" id="GO:0015385">
    <property type="term" value="F:sodium:proton antiporter activity"/>
    <property type="evidence" value="ECO:0007669"/>
    <property type="project" value="InterPro"/>
</dbReference>
<comment type="function">
    <text evidence="10">Na(+)/H(+) antiporter that extrudes sodium in exchange for external protons.</text>
</comment>
<evidence type="ECO:0000256" key="1">
    <source>
        <dbReference type="ARBA" id="ARBA00004651"/>
    </source>
</evidence>
<dbReference type="GO" id="GO:0005886">
    <property type="term" value="C:plasma membrane"/>
    <property type="evidence" value="ECO:0007669"/>
    <property type="project" value="UniProtKB-SubCell"/>
</dbReference>
<sequence length="525" mass="57979">MLEHFPFYLAIIVLIVLLIMLGNRIKVAYPVLLVLAGLAISFIPGIPVLKIDPELIFIIFLPPLLYEAAWANSWKELWHWRRIIGSFAFVVVFLTAISVALVSNAFIPGFSIALGFLLGGIVSPPDAVSASAILKFVKVPKRMSSILEGESLLNDASSLIIMRFAMVAVGTGQFVLHEAALTFVWMVAGGVAIGLLIGLVFLKAHKWLPTDVNMDIILTLVTPYAMYIGAEEAHASGVLAVVSGGLFLSYHRHRFLSGSSRLRGENVWQSLVFVLNGLVFILIGLDLPEITSALKAEGISFYQATGYGLLITATLIVGRMLAGYGALIFTKIASHFITVADKNPGAKAPLIMGWTGMRGVVSLAAALSIPVAFDNGVLFPQRNLILYITFIVILVTLVLQGLTLPALIRKVNLPDFNDHLPEEETEAMIREELAKTSLAYLEQHHPADMEQNFHLRKLVTVWQKQLESDDNAVVPENVKSIYKNILEQQRTFLLARNKAEQRIDEEIIRKFLHHIDLEEEKLNMG</sequence>
<dbReference type="EMBL" id="CP051205">
    <property type="protein sequence ID" value="QJB35846.1"/>
    <property type="molecule type" value="Genomic_DNA"/>
</dbReference>
<evidence type="ECO:0000259" key="11">
    <source>
        <dbReference type="Pfam" id="PF00999"/>
    </source>
</evidence>
<feature type="domain" description="Cation/H+ exchanger transmembrane" evidence="11">
    <location>
        <begin position="13"/>
        <end position="409"/>
    </location>
</feature>
<evidence type="ECO:0000256" key="2">
    <source>
        <dbReference type="ARBA" id="ARBA00022448"/>
    </source>
</evidence>
<proteinExistence type="inferred from homology"/>
<feature type="transmembrane region" description="Helical" evidence="10">
    <location>
        <begin position="29"/>
        <end position="49"/>
    </location>
</feature>
<dbReference type="GO" id="GO:0015386">
    <property type="term" value="F:potassium:proton antiporter activity"/>
    <property type="evidence" value="ECO:0007669"/>
    <property type="project" value="TreeGrafter"/>
</dbReference>
<feature type="transmembrane region" description="Helical" evidence="10">
    <location>
        <begin position="267"/>
        <end position="287"/>
    </location>
</feature>
<keyword evidence="9 10" id="KW-0739">Sodium transport</keyword>
<dbReference type="InterPro" id="IPR018422">
    <property type="entry name" value="Cation/H_exchanger_CPA1"/>
</dbReference>
<keyword evidence="10" id="KW-0050">Antiport</keyword>
<evidence type="ECO:0000256" key="10">
    <source>
        <dbReference type="RuleBase" id="RU366002"/>
    </source>
</evidence>
<feature type="transmembrane region" description="Helical" evidence="10">
    <location>
        <begin position="83"/>
        <end position="107"/>
    </location>
</feature>
<feature type="transmembrane region" description="Helical" evidence="10">
    <location>
        <begin position="113"/>
        <end position="137"/>
    </location>
</feature>
<dbReference type="NCBIfam" id="TIGR00831">
    <property type="entry name" value="a_cpa1"/>
    <property type="match status" value="1"/>
</dbReference>
<dbReference type="KEGG" id="coy:HF329_32885"/>
<evidence type="ECO:0000256" key="8">
    <source>
        <dbReference type="ARBA" id="ARBA00023136"/>
    </source>
</evidence>
<keyword evidence="7 10" id="KW-0406">Ion transport</keyword>
<feature type="transmembrane region" description="Helical" evidence="10">
    <location>
        <begin position="55"/>
        <end position="71"/>
    </location>
</feature>
<comment type="subcellular location">
    <subcellularLocation>
        <location evidence="1 10">Cell membrane</location>
        <topology evidence="1 10">Multi-pass membrane protein</topology>
    </subcellularLocation>
</comment>
<evidence type="ECO:0000313" key="12">
    <source>
        <dbReference type="EMBL" id="QJB35846.1"/>
    </source>
</evidence>
<evidence type="ECO:0000313" key="13">
    <source>
        <dbReference type="Proteomes" id="UP000502421"/>
    </source>
</evidence>
<dbReference type="GO" id="GO:0051453">
    <property type="term" value="P:regulation of intracellular pH"/>
    <property type="evidence" value="ECO:0007669"/>
    <property type="project" value="TreeGrafter"/>
</dbReference>
<feature type="transmembrane region" description="Helical" evidence="10">
    <location>
        <begin position="236"/>
        <end position="255"/>
    </location>
</feature>
<gene>
    <name evidence="12" type="ORF">HF329_32885</name>
</gene>
<keyword evidence="2 10" id="KW-0813">Transport</keyword>
<keyword evidence="3 10" id="KW-1003">Cell membrane</keyword>
<comment type="similarity">
    <text evidence="10">Belongs to the monovalent cation:proton antiporter 1 (CPA1) transporter (TC 2.A.36) family.</text>
</comment>
<reference evidence="13" key="1">
    <citation type="submission" date="2020-04" db="EMBL/GenBank/DDBJ databases">
        <authorList>
            <person name="Kittiwongwattana C."/>
        </authorList>
    </citation>
    <scope>NUCLEOTIDE SEQUENCE [LARGE SCALE GENOMIC DNA]</scope>
    <source>
        <strain evidence="13">1310</strain>
    </source>
</reference>